<reference evidence="1" key="1">
    <citation type="submission" date="2022-08" db="EMBL/GenBank/DDBJ databases">
        <title>Genome Sequence of Pycnoporus sanguineus.</title>
        <authorList>
            <person name="Buettner E."/>
        </authorList>
    </citation>
    <scope>NUCLEOTIDE SEQUENCE</scope>
    <source>
        <strain evidence="1">CG-C14</strain>
    </source>
</reference>
<comment type="caution">
    <text evidence="1">The sequence shown here is derived from an EMBL/GenBank/DDBJ whole genome shotgun (WGS) entry which is preliminary data.</text>
</comment>
<gene>
    <name evidence="1" type="ORF">NUW54_g2633</name>
</gene>
<dbReference type="EMBL" id="JANSHE010000509">
    <property type="protein sequence ID" value="KAJ3009924.1"/>
    <property type="molecule type" value="Genomic_DNA"/>
</dbReference>
<protein>
    <submittedName>
        <fullName evidence="1">Uncharacterized protein</fullName>
    </submittedName>
</protein>
<proteinExistence type="predicted"/>
<accession>A0ACC1Q4D0</accession>
<dbReference type="Proteomes" id="UP001144978">
    <property type="component" value="Unassembled WGS sequence"/>
</dbReference>
<evidence type="ECO:0000313" key="2">
    <source>
        <dbReference type="Proteomes" id="UP001144978"/>
    </source>
</evidence>
<sequence length="610" mass="67749">MTAQCSKEWMEEVVTNSACADVELLEPGHTTITHATPALVTNSYTTTTMSVTCAGCGRLFSHSGYSIHLSLTRAPLCIAVREQQESLIDDLVAPASSIPHDDHPQLSQASPTSRSHSQSPGSPPYSPIHSSTFEDVRVDIDADREDAEVFEGDYFGSYDPADFSDLDDEQADVVEHPDTSDDDDSLYDLEAGQDDVLNHNFDDDCPPFRPPSHTNETASDAMQEDYPNVGNPAEVPAPEREERWRAEEELHSRTHVVPYPDPRAGAPIAICSSPALSGYRFYEHSMGATDSSLYWPFASKMEWCIAHWAKTRGPGSTAFTDLLKIEDLSEKLGLSYRSSQELNALVDQLPSSRPRFVRQEVEIGGETFEMFLRDILECIRALFGDPDFAGILVFRPERHYADEDHQVRVYFDVHTGEWWWATQEELDRERPGATIIPIIISSDKTQLTLFGSKMAYPVYMTIGNLPKDVRRKPSRQGQILLAYLPATSLSHITGTESRRRALANLFHACLTLALAPLKQAASYTVRYGQQEFKCAKLGYSQLGSFKGIGYSISTQSADGALHEWTFWVVNPSTVVDVNKAALIGSIYNAINDSNAGKVAWNVDATQYATR</sequence>
<name>A0ACC1Q4D0_9APHY</name>
<organism evidence="1 2">
    <name type="scientific">Trametes sanguinea</name>
    <dbReference type="NCBI Taxonomy" id="158606"/>
    <lineage>
        <taxon>Eukaryota</taxon>
        <taxon>Fungi</taxon>
        <taxon>Dikarya</taxon>
        <taxon>Basidiomycota</taxon>
        <taxon>Agaricomycotina</taxon>
        <taxon>Agaricomycetes</taxon>
        <taxon>Polyporales</taxon>
        <taxon>Polyporaceae</taxon>
        <taxon>Trametes</taxon>
    </lineage>
</organism>
<keyword evidence="2" id="KW-1185">Reference proteome</keyword>
<evidence type="ECO:0000313" key="1">
    <source>
        <dbReference type="EMBL" id="KAJ3009924.1"/>
    </source>
</evidence>